<accession>A0A6G8PX40</accession>
<evidence type="ECO:0000256" key="11">
    <source>
        <dbReference type="SAM" id="Phobius"/>
    </source>
</evidence>
<evidence type="ECO:0000259" key="12">
    <source>
        <dbReference type="Pfam" id="PF02687"/>
    </source>
</evidence>
<dbReference type="RefSeq" id="WP_166396410.1">
    <property type="nucleotide sequence ID" value="NZ_CP045121.1"/>
</dbReference>
<feature type="domain" description="FtsX extracellular" evidence="13">
    <location>
        <begin position="58"/>
        <end position="142"/>
    </location>
</feature>
<dbReference type="Gene3D" id="3.30.70.3040">
    <property type="match status" value="1"/>
</dbReference>
<evidence type="ECO:0000256" key="1">
    <source>
        <dbReference type="ARBA" id="ARBA00004651"/>
    </source>
</evidence>
<dbReference type="GO" id="GO:0005886">
    <property type="term" value="C:plasma membrane"/>
    <property type="evidence" value="ECO:0007669"/>
    <property type="project" value="UniProtKB-SubCell"/>
</dbReference>
<dbReference type="Pfam" id="PF02687">
    <property type="entry name" value="FtsX"/>
    <property type="match status" value="1"/>
</dbReference>
<keyword evidence="8 10" id="KW-0472">Membrane</keyword>
<feature type="transmembrane region" description="Helical" evidence="11">
    <location>
        <begin position="167"/>
        <end position="191"/>
    </location>
</feature>
<protein>
    <recommendedName>
        <fullName evidence="3 10">Cell division protein FtsX</fullName>
    </recommendedName>
</protein>
<evidence type="ECO:0000256" key="2">
    <source>
        <dbReference type="ARBA" id="ARBA00007379"/>
    </source>
</evidence>
<keyword evidence="6 11" id="KW-0812">Transmembrane</keyword>
<dbReference type="InterPro" id="IPR003838">
    <property type="entry name" value="ABC3_permease_C"/>
</dbReference>
<evidence type="ECO:0000256" key="5">
    <source>
        <dbReference type="ARBA" id="ARBA00022618"/>
    </source>
</evidence>
<evidence type="ECO:0000256" key="10">
    <source>
        <dbReference type="PIRNR" id="PIRNR003097"/>
    </source>
</evidence>
<dbReference type="InterPro" id="IPR004513">
    <property type="entry name" value="FtsX"/>
</dbReference>
<evidence type="ECO:0000259" key="13">
    <source>
        <dbReference type="Pfam" id="PF18075"/>
    </source>
</evidence>
<dbReference type="AlphaFoldDB" id="A0A6G8PX40"/>
<comment type="subcellular location">
    <subcellularLocation>
        <location evidence="1">Cell membrane</location>
        <topology evidence="1">Multi-pass membrane protein</topology>
    </subcellularLocation>
</comment>
<evidence type="ECO:0000256" key="7">
    <source>
        <dbReference type="ARBA" id="ARBA00022989"/>
    </source>
</evidence>
<keyword evidence="7 11" id="KW-1133">Transmembrane helix</keyword>
<dbReference type="Proteomes" id="UP000502706">
    <property type="component" value="Chromosome"/>
</dbReference>
<keyword evidence="9 10" id="KW-0131">Cell cycle</keyword>
<comment type="similarity">
    <text evidence="2 10">Belongs to the ABC-4 integral membrane protein family. FtsX subfamily.</text>
</comment>
<organism evidence="14 15">
    <name type="scientific">Rubrobacter marinus</name>
    <dbReference type="NCBI Taxonomy" id="2653852"/>
    <lineage>
        <taxon>Bacteria</taxon>
        <taxon>Bacillati</taxon>
        <taxon>Actinomycetota</taxon>
        <taxon>Rubrobacteria</taxon>
        <taxon>Rubrobacterales</taxon>
        <taxon>Rubrobacteraceae</taxon>
        <taxon>Rubrobacter</taxon>
    </lineage>
</organism>
<feature type="transmembrane region" description="Helical" evidence="11">
    <location>
        <begin position="266"/>
        <end position="288"/>
    </location>
</feature>
<reference evidence="14 15" key="1">
    <citation type="submission" date="2019-10" db="EMBL/GenBank/DDBJ databases">
        <title>Rubrobacter sp nov SCSIO 52915 isolated from a deep-sea sediment in the South China Sea.</title>
        <authorList>
            <person name="Chen R.W."/>
        </authorList>
    </citation>
    <scope>NUCLEOTIDE SEQUENCE [LARGE SCALE GENOMIC DNA]</scope>
    <source>
        <strain evidence="14 15">SCSIO 52915</strain>
    </source>
</reference>
<name>A0A6G8PX40_9ACTN</name>
<dbReference type="Pfam" id="PF18075">
    <property type="entry name" value="FtsX_ECD"/>
    <property type="match status" value="1"/>
</dbReference>
<feature type="transmembrane region" description="Helical" evidence="11">
    <location>
        <begin position="20"/>
        <end position="43"/>
    </location>
</feature>
<evidence type="ECO:0000256" key="8">
    <source>
        <dbReference type="ARBA" id="ARBA00023136"/>
    </source>
</evidence>
<feature type="transmembrane region" description="Helical" evidence="11">
    <location>
        <begin position="224"/>
        <end position="246"/>
    </location>
</feature>
<dbReference type="PANTHER" id="PTHR47755:SF1">
    <property type="entry name" value="CELL DIVISION PROTEIN FTSX"/>
    <property type="match status" value="1"/>
</dbReference>
<evidence type="ECO:0000313" key="14">
    <source>
        <dbReference type="EMBL" id="QIN78738.1"/>
    </source>
</evidence>
<dbReference type="EMBL" id="CP045121">
    <property type="protein sequence ID" value="QIN78738.1"/>
    <property type="molecule type" value="Genomic_DNA"/>
</dbReference>
<keyword evidence="4 10" id="KW-1003">Cell membrane</keyword>
<gene>
    <name evidence="14" type="ORF">GBA65_09615</name>
</gene>
<dbReference type="GO" id="GO:0051301">
    <property type="term" value="P:cell division"/>
    <property type="evidence" value="ECO:0007669"/>
    <property type="project" value="UniProtKB-KW"/>
</dbReference>
<proteinExistence type="inferred from homology"/>
<keyword evidence="15" id="KW-1185">Reference proteome</keyword>
<dbReference type="PIRSF" id="PIRSF003097">
    <property type="entry name" value="FtsX"/>
    <property type="match status" value="1"/>
</dbReference>
<dbReference type="InterPro" id="IPR040690">
    <property type="entry name" value="FtsX_ECD"/>
</dbReference>
<dbReference type="KEGG" id="rmar:GBA65_09615"/>
<sequence length="294" mass="31962">MRFNLGFFLREAAKNMRLNALMSVTAVTTTAVCVLVLGVGLLVSAHVEGILRGVGKDVAITAFFPEDVTREQIDQDRRQVEGYPEVEEVVFVSEAEALNRVKDMLSEQPEVMEGLDPDIMQASMEIRLADPEASDAVAERLRAEGFSEENLNYPQQTISQLNQVTGYVIWALRAATVLFLVASVLLISNAIRISIFARRKEIEVMKLVGASDGFVRTPFVLEGLAQGLIGATIAALVVVWGNAIFVEWASSALPFVPVSSSAVNTLLVLLVLIAVGVLIGIVGSFVSVRRFLRV</sequence>
<evidence type="ECO:0000256" key="6">
    <source>
        <dbReference type="ARBA" id="ARBA00022692"/>
    </source>
</evidence>
<dbReference type="PANTHER" id="PTHR47755">
    <property type="entry name" value="CELL DIVISION PROTEIN FTSX"/>
    <property type="match status" value="1"/>
</dbReference>
<keyword evidence="5 10" id="KW-0132">Cell division</keyword>
<evidence type="ECO:0000313" key="15">
    <source>
        <dbReference type="Proteomes" id="UP000502706"/>
    </source>
</evidence>
<feature type="domain" description="ABC3 transporter permease C-terminal" evidence="12">
    <location>
        <begin position="175"/>
        <end position="284"/>
    </location>
</feature>
<evidence type="ECO:0000256" key="4">
    <source>
        <dbReference type="ARBA" id="ARBA00022475"/>
    </source>
</evidence>
<evidence type="ECO:0000256" key="9">
    <source>
        <dbReference type="ARBA" id="ARBA00023306"/>
    </source>
</evidence>
<evidence type="ECO:0000256" key="3">
    <source>
        <dbReference type="ARBA" id="ARBA00021907"/>
    </source>
</evidence>